<feature type="transmembrane region" description="Helical" evidence="2">
    <location>
        <begin position="50"/>
        <end position="71"/>
    </location>
</feature>
<evidence type="ECO:0000313" key="3">
    <source>
        <dbReference type="EMBL" id="KVE24210.1"/>
    </source>
</evidence>
<keyword evidence="2" id="KW-1133">Transmembrane helix</keyword>
<evidence type="ECO:0000256" key="2">
    <source>
        <dbReference type="SAM" id="Phobius"/>
    </source>
</evidence>
<dbReference type="AlphaFoldDB" id="A0A103DWX6"/>
<reference evidence="3 5" key="1">
    <citation type="submission" date="2015-11" db="EMBL/GenBank/DDBJ databases">
        <title>Expanding the genomic diversity of Burkholderia species for the development of highly accurate diagnostics.</title>
        <authorList>
            <person name="Sahl J."/>
            <person name="Keim P."/>
            <person name="Wagner D."/>
        </authorList>
    </citation>
    <scope>NUCLEOTIDE SEQUENCE [LARGE SCALE GENOMIC DNA]</scope>
    <source>
        <strain evidence="3 5">TSV85</strain>
    </source>
</reference>
<dbReference type="Proteomes" id="UP000198460">
    <property type="component" value="Unassembled WGS sequence"/>
</dbReference>
<evidence type="ECO:0000313" key="5">
    <source>
        <dbReference type="Proteomes" id="UP000062788"/>
    </source>
</evidence>
<dbReference type="EMBL" id="LOWA01000055">
    <property type="protein sequence ID" value="KVE24210.1"/>
    <property type="molecule type" value="Genomic_DNA"/>
</dbReference>
<evidence type="ECO:0000313" key="6">
    <source>
        <dbReference type="Proteomes" id="UP000198460"/>
    </source>
</evidence>
<keyword evidence="2" id="KW-0472">Membrane</keyword>
<proteinExistence type="predicted"/>
<gene>
    <name evidence="4" type="ORF">BSIN_5126</name>
    <name evidence="3" type="ORF">WS67_01205</name>
</gene>
<dbReference type="Proteomes" id="UP000062788">
    <property type="component" value="Unassembled WGS sequence"/>
</dbReference>
<sequence>MTPAPRKPGHDDAQQQRGLTDMKDVGVPRRVARPLAGLDWRAELATACRWAAPWVIASLVVLALYVGLHALQ</sequence>
<feature type="region of interest" description="Disordered" evidence="1">
    <location>
        <begin position="1"/>
        <end position="23"/>
    </location>
</feature>
<organism evidence="3 5">
    <name type="scientific">Burkholderia singularis</name>
    <dbReference type="NCBI Taxonomy" id="1503053"/>
    <lineage>
        <taxon>Bacteria</taxon>
        <taxon>Pseudomonadati</taxon>
        <taxon>Pseudomonadota</taxon>
        <taxon>Betaproteobacteria</taxon>
        <taxon>Burkholderiales</taxon>
        <taxon>Burkholderiaceae</taxon>
        <taxon>Burkholderia</taxon>
        <taxon>pseudomallei group</taxon>
    </lineage>
</organism>
<name>A0A103DWX6_9BURK</name>
<reference evidence="4 6" key="2">
    <citation type="submission" date="2017-04" db="EMBL/GenBank/DDBJ databases">
        <authorList>
            <person name="Afonso C.L."/>
            <person name="Miller P.J."/>
            <person name="Scott M.A."/>
            <person name="Spackman E."/>
            <person name="Goraichik I."/>
            <person name="Dimitrov K.M."/>
            <person name="Suarez D.L."/>
            <person name="Swayne D.E."/>
        </authorList>
    </citation>
    <scope>NUCLEOTIDE SEQUENCE [LARGE SCALE GENOMIC DNA]</scope>
    <source>
        <strain evidence="4">LMG 28154</strain>
    </source>
</reference>
<dbReference type="EMBL" id="FXAN01000102">
    <property type="protein sequence ID" value="SMG02476.1"/>
    <property type="molecule type" value="Genomic_DNA"/>
</dbReference>
<keyword evidence="5" id="KW-1185">Reference proteome</keyword>
<keyword evidence="2" id="KW-0812">Transmembrane</keyword>
<evidence type="ECO:0000313" key="4">
    <source>
        <dbReference type="EMBL" id="SMG02476.1"/>
    </source>
</evidence>
<evidence type="ECO:0000256" key="1">
    <source>
        <dbReference type="SAM" id="MobiDB-lite"/>
    </source>
</evidence>
<dbReference type="RefSeq" id="WP_059519897.1">
    <property type="nucleotide sequence ID" value="NZ_CP013448.1"/>
</dbReference>
<protein>
    <submittedName>
        <fullName evidence="3">Uncharacterized protein</fullName>
    </submittedName>
</protein>
<accession>A0A103DWX6</accession>
<feature type="compositionally biased region" description="Basic and acidic residues" evidence="1">
    <location>
        <begin position="8"/>
        <end position="23"/>
    </location>
</feature>